<dbReference type="EMBL" id="BAAAGX010000023">
    <property type="protein sequence ID" value="GAA0264649.1"/>
    <property type="molecule type" value="Genomic_DNA"/>
</dbReference>
<reference evidence="1 2" key="1">
    <citation type="journal article" date="2019" name="Int. J. Syst. Evol. Microbiol.">
        <title>The Global Catalogue of Microorganisms (GCM) 10K type strain sequencing project: providing services to taxonomists for standard genome sequencing and annotation.</title>
        <authorList>
            <consortium name="The Broad Institute Genomics Platform"/>
            <consortium name="The Broad Institute Genome Sequencing Center for Infectious Disease"/>
            <person name="Wu L."/>
            <person name="Ma J."/>
        </authorList>
    </citation>
    <scope>NUCLEOTIDE SEQUENCE [LARGE SCALE GENOMIC DNA]</scope>
    <source>
        <strain evidence="1 2">JCM 10425</strain>
    </source>
</reference>
<keyword evidence="2" id="KW-1185">Reference proteome</keyword>
<dbReference type="Proteomes" id="UP001500967">
    <property type="component" value="Unassembled WGS sequence"/>
</dbReference>
<protein>
    <submittedName>
        <fullName evidence="1">Uncharacterized protein</fullName>
    </submittedName>
</protein>
<organism evidence="1 2">
    <name type="scientific">Cryptosporangium japonicum</name>
    <dbReference type="NCBI Taxonomy" id="80872"/>
    <lineage>
        <taxon>Bacteria</taxon>
        <taxon>Bacillati</taxon>
        <taxon>Actinomycetota</taxon>
        <taxon>Actinomycetes</taxon>
        <taxon>Cryptosporangiales</taxon>
        <taxon>Cryptosporangiaceae</taxon>
        <taxon>Cryptosporangium</taxon>
    </lineage>
</organism>
<evidence type="ECO:0000313" key="1">
    <source>
        <dbReference type="EMBL" id="GAA0264649.1"/>
    </source>
</evidence>
<gene>
    <name evidence="1" type="ORF">GCM10009539_58770</name>
</gene>
<evidence type="ECO:0000313" key="2">
    <source>
        <dbReference type="Proteomes" id="UP001500967"/>
    </source>
</evidence>
<comment type="caution">
    <text evidence="1">The sequence shown here is derived from an EMBL/GenBank/DDBJ whole genome shotgun (WGS) entry which is preliminary data.</text>
</comment>
<accession>A0ABN0UXI8</accession>
<sequence length="59" mass="6299">MTTTSPYAVTSIPTADGDTWRSREISGISPIGMDSTVTYMNVEKDSAMSAPIAFVMLPV</sequence>
<proteinExistence type="predicted"/>
<name>A0ABN0UXI8_9ACTN</name>